<feature type="transmembrane region" description="Helical" evidence="7">
    <location>
        <begin position="29"/>
        <end position="55"/>
    </location>
</feature>
<keyword evidence="4 7" id="KW-0256">Endoplasmic reticulum</keyword>
<evidence type="ECO:0000256" key="7">
    <source>
        <dbReference type="RuleBase" id="RU363059"/>
    </source>
</evidence>
<feature type="region of interest" description="Disordered" evidence="8">
    <location>
        <begin position="242"/>
        <end position="280"/>
    </location>
</feature>
<feature type="compositionally biased region" description="Low complexity" evidence="8">
    <location>
        <begin position="255"/>
        <end position="267"/>
    </location>
</feature>
<evidence type="ECO:0000256" key="2">
    <source>
        <dbReference type="ARBA" id="ARBA00008917"/>
    </source>
</evidence>
<feature type="transmembrane region" description="Helical" evidence="7">
    <location>
        <begin position="67"/>
        <end position="92"/>
    </location>
</feature>
<evidence type="ECO:0000256" key="4">
    <source>
        <dbReference type="ARBA" id="ARBA00022824"/>
    </source>
</evidence>
<dbReference type="PANTHER" id="PTHR11009">
    <property type="entry name" value="DER1-LIKE PROTEIN, DERLIN"/>
    <property type="match status" value="1"/>
</dbReference>
<keyword evidence="6 7" id="KW-0472">Membrane</keyword>
<comment type="function">
    <text evidence="7">May be involved in the degradation of misfolded endoplasmic reticulum (ER) luminal proteins.</text>
</comment>
<protein>
    <recommendedName>
        <fullName evidence="7">Derlin</fullName>
    </recommendedName>
</protein>
<evidence type="ECO:0000256" key="8">
    <source>
        <dbReference type="SAM" id="MobiDB-lite"/>
    </source>
</evidence>
<comment type="subcellular location">
    <subcellularLocation>
        <location evidence="1 7">Endoplasmic reticulum membrane</location>
        <topology evidence="1 7">Multi-pass membrane protein</topology>
    </subcellularLocation>
</comment>
<dbReference type="InterPro" id="IPR007599">
    <property type="entry name" value="DER1"/>
</dbReference>
<evidence type="ECO:0000256" key="1">
    <source>
        <dbReference type="ARBA" id="ARBA00004477"/>
    </source>
</evidence>
<organism evidence="9">
    <name type="scientific">Entomoneis paludosa</name>
    <dbReference type="NCBI Taxonomy" id="265537"/>
    <lineage>
        <taxon>Eukaryota</taxon>
        <taxon>Sar</taxon>
        <taxon>Stramenopiles</taxon>
        <taxon>Ochrophyta</taxon>
        <taxon>Bacillariophyta</taxon>
        <taxon>Bacillariophyceae</taxon>
        <taxon>Bacillariophycidae</taxon>
        <taxon>Entomoneidaceae</taxon>
        <taxon>Entomoneis</taxon>
    </lineage>
</organism>
<feature type="compositionally biased region" description="Gly residues" evidence="8">
    <location>
        <begin position="268"/>
        <end position="280"/>
    </location>
</feature>
<dbReference type="EMBL" id="HBHT01020524">
    <property type="protein sequence ID" value="CAD9969602.1"/>
    <property type="molecule type" value="Transcribed_RNA"/>
</dbReference>
<evidence type="ECO:0000256" key="5">
    <source>
        <dbReference type="ARBA" id="ARBA00022989"/>
    </source>
</evidence>
<proteinExistence type="inferred from homology"/>
<evidence type="ECO:0000313" key="9">
    <source>
        <dbReference type="EMBL" id="CAD9969602.1"/>
    </source>
</evidence>
<feature type="transmembrane region" description="Helical" evidence="7">
    <location>
        <begin position="161"/>
        <end position="180"/>
    </location>
</feature>
<gene>
    <name evidence="9" type="ORF">APAL1065_LOCUS13722</name>
</gene>
<reference evidence="9" key="1">
    <citation type="submission" date="2021-01" db="EMBL/GenBank/DDBJ databases">
        <authorList>
            <person name="Corre E."/>
            <person name="Pelletier E."/>
            <person name="Niang G."/>
            <person name="Scheremetjew M."/>
            <person name="Finn R."/>
            <person name="Kale V."/>
            <person name="Holt S."/>
            <person name="Cochrane G."/>
            <person name="Meng A."/>
            <person name="Brown T."/>
            <person name="Cohen L."/>
        </authorList>
    </citation>
    <scope>NUCLEOTIDE SEQUENCE</scope>
    <source>
        <strain evidence="9">CCMP125</strain>
    </source>
</reference>
<dbReference type="GO" id="GO:0006950">
    <property type="term" value="P:response to stress"/>
    <property type="evidence" value="ECO:0007669"/>
    <property type="project" value="UniProtKB-ARBA"/>
</dbReference>
<keyword evidence="5 7" id="KW-1133">Transmembrane helix</keyword>
<evidence type="ECO:0000256" key="3">
    <source>
        <dbReference type="ARBA" id="ARBA00022692"/>
    </source>
</evidence>
<dbReference type="GO" id="GO:0005789">
    <property type="term" value="C:endoplasmic reticulum membrane"/>
    <property type="evidence" value="ECO:0007669"/>
    <property type="project" value="UniProtKB-SubCell"/>
</dbReference>
<dbReference type="AlphaFoldDB" id="A0A7S2YDG2"/>
<evidence type="ECO:0000256" key="6">
    <source>
        <dbReference type="ARBA" id="ARBA00023136"/>
    </source>
</evidence>
<feature type="transmembrane region" description="Helical" evidence="7">
    <location>
        <begin position="112"/>
        <end position="140"/>
    </location>
</feature>
<dbReference type="InterPro" id="IPR035952">
    <property type="entry name" value="Rhomboid-like_sf"/>
</dbReference>
<name>A0A7S2YDG2_9STRA</name>
<keyword evidence="3 7" id="KW-0812">Transmembrane</keyword>
<comment type="similarity">
    <text evidence="2 7">Belongs to the derlin family.</text>
</comment>
<dbReference type="SUPFAM" id="SSF144091">
    <property type="entry name" value="Rhomboid-like"/>
    <property type="match status" value="1"/>
</dbReference>
<sequence length="280" mass="30321">MPVAQNIGGVGDPTGPDSWFKSLPVITKYWFGASLVVTLAVNFQVIPGGQIVFFWDAIQSKFEVWRLLTCFLYVGKFEFNTLIALMLLVQFSERYEKGGPFNTGAGGGTADYAFMMMLLMTFTLLSYPLMMFVAPIPPIFARNMIYGVLYTWSKRNPTSQASIWGIPVPSIYLPFAYIAMTVFMGGAYMDMLHGMAVAHLYYFLVDVVPQVQGKDFLVTPQFLIDQFGVGQYQAPAPAAAAPAAGRPNMGGLGGQTAAAPAAASSGGHSWGSGGQRLGRD</sequence>
<accession>A0A7S2YDG2</accession>
<dbReference type="Pfam" id="PF04511">
    <property type="entry name" value="DER1"/>
    <property type="match status" value="1"/>
</dbReference>